<feature type="signal peptide" evidence="1">
    <location>
        <begin position="1"/>
        <end position="28"/>
    </location>
</feature>
<organism evidence="2 3">
    <name type="scientific">Extensimonas vulgaris</name>
    <dbReference type="NCBI Taxonomy" id="1031594"/>
    <lineage>
        <taxon>Bacteria</taxon>
        <taxon>Pseudomonadati</taxon>
        <taxon>Pseudomonadota</taxon>
        <taxon>Betaproteobacteria</taxon>
        <taxon>Burkholderiales</taxon>
        <taxon>Comamonadaceae</taxon>
        <taxon>Extensimonas</taxon>
    </lineage>
</organism>
<comment type="caution">
    <text evidence="2">The sequence shown here is derived from an EMBL/GenBank/DDBJ whole genome shotgun (WGS) entry which is preliminary data.</text>
</comment>
<dbReference type="EMBL" id="QPJU01000002">
    <property type="protein sequence ID" value="RCX10724.1"/>
    <property type="molecule type" value="Genomic_DNA"/>
</dbReference>
<proteinExistence type="predicted"/>
<dbReference type="Proteomes" id="UP000252174">
    <property type="component" value="Unassembled WGS sequence"/>
</dbReference>
<evidence type="ECO:0000313" key="3">
    <source>
        <dbReference type="Proteomes" id="UP000252174"/>
    </source>
</evidence>
<evidence type="ECO:0000256" key="1">
    <source>
        <dbReference type="SAM" id="SignalP"/>
    </source>
</evidence>
<dbReference type="AlphaFoldDB" id="A0A369ATC9"/>
<evidence type="ECO:0008006" key="4">
    <source>
        <dbReference type="Google" id="ProtNLM"/>
    </source>
</evidence>
<sequence length="170" mass="18537">MPAITRPHSLALALALALLMLLCTPAWAVHKCSAEGGRVVYQDAPCQDGRGAVLDVHANGPTAAQRSASGGNAPAAAEGAYDDKWHRAFAIRQFELPPLQRQLDNEVRQCDEQQRTLAARKLRANNNLAGAVWEQSISSEMQAAASACDTRQRELRTRIDALQRELEALR</sequence>
<evidence type="ECO:0000313" key="2">
    <source>
        <dbReference type="EMBL" id="RCX10724.1"/>
    </source>
</evidence>
<keyword evidence="3" id="KW-1185">Reference proteome</keyword>
<keyword evidence="1" id="KW-0732">Signal</keyword>
<accession>A0A369ATC9</accession>
<dbReference type="RefSeq" id="WP_114482321.1">
    <property type="nucleotide sequence ID" value="NZ_QPJU01000002.1"/>
</dbReference>
<protein>
    <recommendedName>
        <fullName evidence="4">DUF4124 domain-containing protein</fullName>
    </recommendedName>
</protein>
<name>A0A369ATC9_9BURK</name>
<gene>
    <name evidence="2" type="ORF">DFR45_102125</name>
</gene>
<reference evidence="2 3" key="1">
    <citation type="submission" date="2018-07" db="EMBL/GenBank/DDBJ databases">
        <title>Genomic Encyclopedia of Type Strains, Phase IV (KMG-IV): sequencing the most valuable type-strain genomes for metagenomic binning, comparative biology and taxonomic classification.</title>
        <authorList>
            <person name="Goeker M."/>
        </authorList>
    </citation>
    <scope>NUCLEOTIDE SEQUENCE [LARGE SCALE GENOMIC DNA]</scope>
    <source>
        <strain evidence="2 3">DSM 100911</strain>
    </source>
</reference>
<feature type="chain" id="PRO_5016935277" description="DUF4124 domain-containing protein" evidence="1">
    <location>
        <begin position="29"/>
        <end position="170"/>
    </location>
</feature>